<dbReference type="AlphaFoldDB" id="C5LWY9"/>
<dbReference type="Proteomes" id="UP000007800">
    <property type="component" value="Unassembled WGS sequence"/>
</dbReference>
<feature type="non-terminal residue" evidence="1">
    <location>
        <position position="1"/>
    </location>
</feature>
<gene>
    <name evidence="1" type="ORF">Pmar_PMAR027251</name>
</gene>
<organism evidence="2">
    <name type="scientific">Perkinsus marinus (strain ATCC 50983 / TXsc)</name>
    <dbReference type="NCBI Taxonomy" id="423536"/>
    <lineage>
        <taxon>Eukaryota</taxon>
        <taxon>Sar</taxon>
        <taxon>Alveolata</taxon>
        <taxon>Perkinsozoa</taxon>
        <taxon>Perkinsea</taxon>
        <taxon>Perkinsida</taxon>
        <taxon>Perkinsidae</taxon>
        <taxon>Perkinsus</taxon>
    </lineage>
</organism>
<keyword evidence="2" id="KW-1185">Reference proteome</keyword>
<dbReference type="RefSeq" id="XP_002766050.1">
    <property type="nucleotide sequence ID" value="XM_002766004.1"/>
</dbReference>
<reference evidence="1 2" key="1">
    <citation type="submission" date="2008-07" db="EMBL/GenBank/DDBJ databases">
        <authorList>
            <person name="El-Sayed N."/>
            <person name="Caler E."/>
            <person name="Inman J."/>
            <person name="Amedeo P."/>
            <person name="Hass B."/>
            <person name="Wortman J."/>
        </authorList>
    </citation>
    <scope>NUCLEOTIDE SEQUENCE [LARGE SCALE GENOMIC DNA]</scope>
    <source>
        <strain evidence="2">ATCC 50983 / TXsc</strain>
    </source>
</reference>
<feature type="non-terminal residue" evidence="1">
    <location>
        <position position="53"/>
    </location>
</feature>
<evidence type="ECO:0000313" key="1">
    <source>
        <dbReference type="EMBL" id="EEQ98767.1"/>
    </source>
</evidence>
<dbReference type="InParanoid" id="C5LWY9"/>
<dbReference type="EMBL" id="GG686286">
    <property type="protein sequence ID" value="EEQ98767.1"/>
    <property type="molecule type" value="Genomic_DNA"/>
</dbReference>
<dbReference type="GeneID" id="9062778"/>
<proteinExistence type="predicted"/>
<evidence type="ECO:0000313" key="2">
    <source>
        <dbReference type="Proteomes" id="UP000007800"/>
    </source>
</evidence>
<protein>
    <submittedName>
        <fullName evidence="1">Uncharacterized protein</fullName>
    </submittedName>
</protein>
<name>C5LWY9_PERM5</name>
<sequence length="53" mass="6005">ICRPFFQPPAHPGDVVWHLTFCVRLAPSHWPRITRVKCHRPAHDPTPGRKGAG</sequence>
<accession>C5LWY9</accession>